<name>A0A0L0F235_9EUKA</name>
<dbReference type="Gene3D" id="3.30.2160.10">
    <property type="entry name" value="Hect, E3 ligase catalytic domain"/>
    <property type="match status" value="1"/>
</dbReference>
<dbReference type="InterPro" id="IPR035983">
    <property type="entry name" value="Hect_E3_ubiquitin_ligase"/>
</dbReference>
<evidence type="ECO:0000256" key="1">
    <source>
        <dbReference type="ARBA" id="ARBA00000885"/>
    </source>
</evidence>
<dbReference type="PANTHER" id="PTHR11254">
    <property type="entry name" value="HECT DOMAIN UBIQUITIN-PROTEIN LIGASE"/>
    <property type="match status" value="1"/>
</dbReference>
<feature type="domain" description="HECT" evidence="7">
    <location>
        <begin position="1"/>
        <end position="66"/>
    </location>
</feature>
<reference evidence="8 9" key="1">
    <citation type="submission" date="2011-02" db="EMBL/GenBank/DDBJ databases">
        <title>The Genome Sequence of Sphaeroforma arctica JP610.</title>
        <authorList>
            <consortium name="The Broad Institute Genome Sequencing Platform"/>
            <person name="Russ C."/>
            <person name="Cuomo C."/>
            <person name="Young S.K."/>
            <person name="Zeng Q."/>
            <person name="Gargeya S."/>
            <person name="Alvarado L."/>
            <person name="Berlin A."/>
            <person name="Chapman S.B."/>
            <person name="Chen Z."/>
            <person name="Freedman E."/>
            <person name="Gellesch M."/>
            <person name="Goldberg J."/>
            <person name="Griggs A."/>
            <person name="Gujja S."/>
            <person name="Heilman E."/>
            <person name="Heiman D."/>
            <person name="Howarth C."/>
            <person name="Mehta T."/>
            <person name="Neiman D."/>
            <person name="Pearson M."/>
            <person name="Roberts A."/>
            <person name="Saif S."/>
            <person name="Shea T."/>
            <person name="Shenoy N."/>
            <person name="Sisk P."/>
            <person name="Stolte C."/>
            <person name="Sykes S."/>
            <person name="White J."/>
            <person name="Yandava C."/>
            <person name="Burger G."/>
            <person name="Gray M.W."/>
            <person name="Holland P.W.H."/>
            <person name="King N."/>
            <person name="Lang F.B.F."/>
            <person name="Roger A.J."/>
            <person name="Ruiz-Trillo I."/>
            <person name="Haas B."/>
            <person name="Nusbaum C."/>
            <person name="Birren B."/>
        </authorList>
    </citation>
    <scope>NUCLEOTIDE SEQUENCE [LARGE SCALE GENOMIC DNA]</scope>
    <source>
        <strain evidence="8 9">JP610</strain>
    </source>
</reference>
<dbReference type="GO" id="GO:0043161">
    <property type="term" value="P:proteasome-mediated ubiquitin-dependent protein catabolic process"/>
    <property type="evidence" value="ECO:0007669"/>
    <property type="project" value="TreeGrafter"/>
</dbReference>
<gene>
    <name evidence="8" type="ORF">SARC_16718</name>
</gene>
<proteinExistence type="predicted"/>
<evidence type="ECO:0000256" key="5">
    <source>
        <dbReference type="ARBA" id="ARBA00022786"/>
    </source>
</evidence>
<feature type="non-terminal residue" evidence="8">
    <location>
        <position position="66"/>
    </location>
</feature>
<evidence type="ECO:0000256" key="4">
    <source>
        <dbReference type="ARBA" id="ARBA00022679"/>
    </source>
</evidence>
<comment type="catalytic activity">
    <reaction evidence="1">
        <text>S-ubiquitinyl-[E2 ubiquitin-conjugating enzyme]-L-cysteine + [acceptor protein]-L-lysine = [E2 ubiquitin-conjugating enzyme]-L-cysteine + N(6)-ubiquitinyl-[acceptor protein]-L-lysine.</text>
        <dbReference type="EC" id="2.3.2.26"/>
    </reaction>
</comment>
<dbReference type="GO" id="GO:0061630">
    <property type="term" value="F:ubiquitin protein ligase activity"/>
    <property type="evidence" value="ECO:0007669"/>
    <property type="project" value="UniProtKB-EC"/>
</dbReference>
<dbReference type="GO" id="GO:0016567">
    <property type="term" value="P:protein ubiquitination"/>
    <property type="evidence" value="ECO:0007669"/>
    <property type="project" value="TreeGrafter"/>
</dbReference>
<keyword evidence="4" id="KW-0808">Transferase</keyword>
<evidence type="ECO:0000313" key="9">
    <source>
        <dbReference type="Proteomes" id="UP000054560"/>
    </source>
</evidence>
<evidence type="ECO:0000313" key="8">
    <source>
        <dbReference type="EMBL" id="KNC70752.1"/>
    </source>
</evidence>
<feature type="non-terminal residue" evidence="8">
    <location>
        <position position="1"/>
    </location>
</feature>
<dbReference type="OrthoDB" id="423283at2759"/>
<dbReference type="EC" id="2.3.2.26" evidence="3"/>
<dbReference type="SUPFAM" id="SSF56204">
    <property type="entry name" value="Hect, E3 ligase catalytic domain"/>
    <property type="match status" value="1"/>
</dbReference>
<dbReference type="AlphaFoldDB" id="A0A0L0F235"/>
<dbReference type="RefSeq" id="XP_014144654.1">
    <property type="nucleotide sequence ID" value="XM_014289179.1"/>
</dbReference>
<dbReference type="GO" id="GO:0005737">
    <property type="term" value="C:cytoplasm"/>
    <property type="evidence" value="ECO:0007669"/>
    <property type="project" value="TreeGrafter"/>
</dbReference>
<organism evidence="8 9">
    <name type="scientific">Sphaeroforma arctica JP610</name>
    <dbReference type="NCBI Taxonomy" id="667725"/>
    <lineage>
        <taxon>Eukaryota</taxon>
        <taxon>Ichthyosporea</taxon>
        <taxon>Ichthyophonida</taxon>
        <taxon>Sphaeroforma</taxon>
    </lineage>
</organism>
<evidence type="ECO:0000256" key="6">
    <source>
        <dbReference type="PROSITE-ProRule" id="PRU00104"/>
    </source>
</evidence>
<comment type="pathway">
    <text evidence="2">Protein modification; protein ubiquitination.</text>
</comment>
<comment type="caution">
    <text evidence="6">Lacks conserved residue(s) required for the propagation of feature annotation.</text>
</comment>
<evidence type="ECO:0000256" key="2">
    <source>
        <dbReference type="ARBA" id="ARBA00004906"/>
    </source>
</evidence>
<dbReference type="Gene3D" id="3.90.1750.10">
    <property type="entry name" value="Hect, E3 ligase catalytic domains"/>
    <property type="match status" value="1"/>
</dbReference>
<dbReference type="InterPro" id="IPR000569">
    <property type="entry name" value="HECT_dom"/>
</dbReference>
<dbReference type="Pfam" id="PF00632">
    <property type="entry name" value="HECT"/>
    <property type="match status" value="1"/>
</dbReference>
<protein>
    <recommendedName>
        <fullName evidence="3">HECT-type E3 ubiquitin transferase</fullName>
        <ecNumber evidence="3">2.3.2.26</ecNumber>
    </recommendedName>
</protein>
<dbReference type="GeneID" id="25917222"/>
<dbReference type="PROSITE" id="PS50237">
    <property type="entry name" value="HECT"/>
    <property type="match status" value="1"/>
</dbReference>
<dbReference type="InterPro" id="IPR050409">
    <property type="entry name" value="E3_ubiq-protein_ligase"/>
</dbReference>
<evidence type="ECO:0000256" key="3">
    <source>
        <dbReference type="ARBA" id="ARBA00012485"/>
    </source>
</evidence>
<dbReference type="Proteomes" id="UP000054560">
    <property type="component" value="Unassembled WGS sequence"/>
</dbReference>
<evidence type="ECO:0000259" key="7">
    <source>
        <dbReference type="PROSITE" id="PS50237"/>
    </source>
</evidence>
<dbReference type="EMBL" id="KQ250302">
    <property type="protein sequence ID" value="KNC70752.1"/>
    <property type="molecule type" value="Genomic_DNA"/>
</dbReference>
<dbReference type="PANTHER" id="PTHR11254:SF429">
    <property type="entry name" value="E3 UBIQUITIN-PROTEIN LIGASE SU(DX)"/>
    <property type="match status" value="1"/>
</dbReference>
<keyword evidence="5 6" id="KW-0833">Ubl conjugation pathway</keyword>
<sequence>EDGDNIDVTDANKHEFVKLVAEWAFTHNTKDQTAAFLKGFDCIVPLDNLQVFDEREIEVCLAVLEA</sequence>
<accession>A0A0L0F235</accession>
<keyword evidence="9" id="KW-1185">Reference proteome</keyword>
<dbReference type="STRING" id="667725.A0A0L0F235"/>
<dbReference type="eggNOG" id="KOG0940">
    <property type="taxonomic scope" value="Eukaryota"/>
</dbReference>